<dbReference type="GO" id="GO:0016301">
    <property type="term" value="F:kinase activity"/>
    <property type="evidence" value="ECO:0007669"/>
    <property type="project" value="UniProtKB-KW"/>
</dbReference>
<organism evidence="1 2">
    <name type="scientific">Paramicrobacterium humi</name>
    <dbReference type="NCBI Taxonomy" id="640635"/>
    <lineage>
        <taxon>Bacteria</taxon>
        <taxon>Bacillati</taxon>
        <taxon>Actinomycetota</taxon>
        <taxon>Actinomycetes</taxon>
        <taxon>Micrococcales</taxon>
        <taxon>Microbacteriaceae</taxon>
        <taxon>Paramicrobacterium</taxon>
    </lineage>
</organism>
<dbReference type="Pfam" id="PF04655">
    <property type="entry name" value="APH_6_hur"/>
    <property type="match status" value="1"/>
</dbReference>
<keyword evidence="1" id="KW-0808">Transferase</keyword>
<keyword evidence="2" id="KW-1185">Reference proteome</keyword>
<dbReference type="InterPro" id="IPR006748">
    <property type="entry name" value="NH2Glyco/OHUrea_AB-resist_kin"/>
</dbReference>
<keyword evidence="1" id="KW-0418">Kinase</keyword>
<reference evidence="1 2" key="1">
    <citation type="submission" date="2016-10" db="EMBL/GenBank/DDBJ databases">
        <authorList>
            <person name="de Groot N.N."/>
        </authorList>
    </citation>
    <scope>NUCLEOTIDE SEQUENCE [LARGE SCALE GENOMIC DNA]</scope>
    <source>
        <strain evidence="1 2">DSM 21799</strain>
    </source>
</reference>
<evidence type="ECO:0000313" key="2">
    <source>
        <dbReference type="Proteomes" id="UP000199183"/>
    </source>
</evidence>
<proteinExistence type="predicted"/>
<protein>
    <submittedName>
        <fullName evidence="1">Streptomycin 6-kinase</fullName>
    </submittedName>
</protein>
<name>A0A1H4MYH1_9MICO</name>
<dbReference type="Proteomes" id="UP000199183">
    <property type="component" value="Unassembled WGS sequence"/>
</dbReference>
<dbReference type="AlphaFoldDB" id="A0A1H4MYH1"/>
<gene>
    <name evidence="1" type="ORF">SAMN04489806_2021</name>
</gene>
<dbReference type="GO" id="GO:0016773">
    <property type="term" value="F:phosphotransferase activity, alcohol group as acceptor"/>
    <property type="evidence" value="ECO:0007669"/>
    <property type="project" value="InterPro"/>
</dbReference>
<dbReference type="Gene3D" id="3.90.1200.10">
    <property type="match status" value="1"/>
</dbReference>
<dbReference type="GO" id="GO:0019748">
    <property type="term" value="P:secondary metabolic process"/>
    <property type="evidence" value="ECO:0007669"/>
    <property type="project" value="InterPro"/>
</dbReference>
<accession>A0A1H4MYH1</accession>
<dbReference type="EMBL" id="FNRY01000001">
    <property type="protein sequence ID" value="SEB88013.1"/>
    <property type="molecule type" value="Genomic_DNA"/>
</dbReference>
<dbReference type="SUPFAM" id="SSF56112">
    <property type="entry name" value="Protein kinase-like (PK-like)"/>
    <property type="match status" value="1"/>
</dbReference>
<sequence length="299" mass="32142">MLLTLAVYGALPRSGGAARYSGHMTGLSRARSLAAHRRRWTLTPDGEVVETPSSWLQPVLRTDGARAMLKVARIAEEARGGRVLAWFAGFGAAPVLEHDDTAVLLERARGVRSLAGLSATGHDDEATAILCDTVLRLHAASVSRPLPGDLIPLDRWFRELLARVDDRGFLGRAAGIARELFEGAREPIALHGDVHHGNVLDFGEHGWLAIDPKGLHGDRVFDFANILCNPEPVAAVPLLDRRVALIGERAGIDRESLLAWTIAWSGLSAVWAESSDPARAHGVRRIGEVAASQLARTAG</sequence>
<evidence type="ECO:0000313" key="1">
    <source>
        <dbReference type="EMBL" id="SEB88013.1"/>
    </source>
</evidence>
<dbReference type="InterPro" id="IPR011009">
    <property type="entry name" value="Kinase-like_dom_sf"/>
</dbReference>